<dbReference type="InterPro" id="IPR011010">
    <property type="entry name" value="DNA_brk_join_enz"/>
</dbReference>
<gene>
    <name evidence="3" type="ORF">V8V93_14705</name>
</gene>
<accession>A0ABZ2ISK6</accession>
<dbReference type="CDD" id="cd00397">
    <property type="entry name" value="DNA_BRE_C"/>
    <property type="match status" value="1"/>
</dbReference>
<evidence type="ECO:0000313" key="3">
    <source>
        <dbReference type="EMBL" id="WWX21685.1"/>
    </source>
</evidence>
<evidence type="ECO:0000313" key="4">
    <source>
        <dbReference type="Proteomes" id="UP001385389"/>
    </source>
</evidence>
<reference evidence="3 4" key="1">
    <citation type="submission" date="2024-03" db="EMBL/GenBank/DDBJ databases">
        <title>Phenotype and Genome Characterization of a Sulfate-Reducing Bacterium Pseudodesulfovibrio sp. strain 5S69, isolated from Petroleum Reservoir in Tatarstan (Russia).</title>
        <authorList>
            <person name="Bidzhieva S.K."/>
            <person name="Kadnikov V."/>
            <person name="Tourova T.P."/>
            <person name="Samigullina S.R."/>
            <person name="Sokolova D.S."/>
            <person name="Poltaraus A.B."/>
            <person name="Avtukh A.N."/>
            <person name="Tereshina V.M."/>
            <person name="Mardanov A.V."/>
            <person name="Nazina T.N."/>
        </authorList>
    </citation>
    <scope>NUCLEOTIDE SEQUENCE [LARGE SCALE GENOMIC DNA]</scope>
    <source>
        <strain evidence="3 4">5S69</strain>
    </source>
</reference>
<proteinExistence type="predicted"/>
<keyword evidence="1" id="KW-0233">DNA recombination</keyword>
<dbReference type="Gene3D" id="1.10.443.10">
    <property type="entry name" value="Intergrase catalytic core"/>
    <property type="match status" value="1"/>
</dbReference>
<feature type="region of interest" description="Disordered" evidence="2">
    <location>
        <begin position="131"/>
        <end position="158"/>
    </location>
</feature>
<dbReference type="RefSeq" id="WP_338667349.1">
    <property type="nucleotide sequence ID" value="NZ_CP146609.1"/>
</dbReference>
<organism evidence="3 4">
    <name type="scientific">Pseudodesulfovibrio methanolicus</name>
    <dbReference type="NCBI Taxonomy" id="3126690"/>
    <lineage>
        <taxon>Bacteria</taxon>
        <taxon>Pseudomonadati</taxon>
        <taxon>Thermodesulfobacteriota</taxon>
        <taxon>Desulfovibrionia</taxon>
        <taxon>Desulfovibrionales</taxon>
        <taxon>Desulfovibrionaceae</taxon>
    </lineage>
</organism>
<evidence type="ECO:0000256" key="1">
    <source>
        <dbReference type="ARBA" id="ARBA00023172"/>
    </source>
</evidence>
<dbReference type="SUPFAM" id="SSF56349">
    <property type="entry name" value="DNA breaking-rejoining enzymes"/>
    <property type="match status" value="1"/>
</dbReference>
<protein>
    <submittedName>
        <fullName evidence="3">Site-specific integrase</fullName>
    </submittedName>
</protein>
<name>A0ABZ2ISK6_9BACT</name>
<dbReference type="Proteomes" id="UP001385389">
    <property type="component" value="Chromosome"/>
</dbReference>
<sequence length="358" mass="39624">MENQNTYQTGLSNMDLRRAEKMAREIVGRDLNGDTRQGYSRSFHQLDDLGLTPQEYAGAAVGVKPLSKGRYYALKTAFQYGLAEQIVARLEEVHLLRKADDGGASDQVDHLESLILRDASLLEAQVPDYDRQRKREGLPSAHPGVQVNRKPKGSKRPYLGSLNRAFPDWQKRIFNALPKQHRALLAVVAASGCRPREVREGVAVEVDGGQLVLTINGAKTGAGYGQKIRIMRFEPKSVFEKLLYKAAMKKRLLVEQAASERAVRKAVEGAVLRALGKRWVGKVSLVSFRHQFAADLKGAGVSKVEIALAMGHCSERTQGHYGLACQKRKGRSRGLVHVEGSQPVKRRVLKPGSNESPR</sequence>
<dbReference type="InterPro" id="IPR013762">
    <property type="entry name" value="Integrase-like_cat_sf"/>
</dbReference>
<dbReference type="EMBL" id="CP146609">
    <property type="protein sequence ID" value="WWX21685.1"/>
    <property type="molecule type" value="Genomic_DNA"/>
</dbReference>
<evidence type="ECO:0000256" key="2">
    <source>
        <dbReference type="SAM" id="MobiDB-lite"/>
    </source>
</evidence>
<keyword evidence="4" id="KW-1185">Reference proteome</keyword>